<reference evidence="8" key="2">
    <citation type="journal article" date="2023" name="BMC Genomics">
        <title>Pest status, molecular evolution, and epigenetic factors derived from the genome assembly of Frankliniella fusca, a thysanopteran phytovirus vector.</title>
        <authorList>
            <person name="Catto M.A."/>
            <person name="Labadie P.E."/>
            <person name="Jacobson A.L."/>
            <person name="Kennedy G.G."/>
            <person name="Srinivasan R."/>
            <person name="Hunt B.G."/>
        </authorList>
    </citation>
    <scope>NUCLEOTIDE SEQUENCE</scope>
    <source>
        <strain evidence="8">PL_HMW_Pooled</strain>
    </source>
</reference>
<dbReference type="PROSITE" id="PS00973">
    <property type="entry name" value="USP_2"/>
    <property type="match status" value="1"/>
</dbReference>
<dbReference type="InterPro" id="IPR028889">
    <property type="entry name" value="USP"/>
</dbReference>
<dbReference type="SUPFAM" id="SSF54001">
    <property type="entry name" value="Cysteine proteinases"/>
    <property type="match status" value="1"/>
</dbReference>
<dbReference type="SUPFAM" id="SSF68906">
    <property type="entry name" value="SAP domain"/>
    <property type="match status" value="1"/>
</dbReference>
<evidence type="ECO:0000259" key="7">
    <source>
        <dbReference type="PROSITE" id="PS50966"/>
    </source>
</evidence>
<dbReference type="InterPro" id="IPR003034">
    <property type="entry name" value="SAP_dom"/>
</dbReference>
<sequence length="2030" mass="231409">MQCDEENEQSMSFHSVDESSINDESFQCDDVNETNDSLNCNKDKIFYRVIEDADFSNVFSDVTDISHDGNGAPCDNQVVNDNALKFIAQFYAKNDLPRNVVQEIINSTKSLISSNVAEVKTLVNNLKDHCEISNHVHKKLDDALSTISNPFKHLETEYQRFLSLSMKGVFRLPESFVCGRRGSVPLTGQYISIKQTLLRFFQMPNVFNQVQSYVNFLECETKEGVLSNFMQGVSWSKQKEDFAGKLVLPVFFHFDDVEVGNALGSHSNIHKLGALYASFPFLPPEFQSTLENIFLVLLFHSSDRQAENPFLEASNNKVMFNKIIQEIVDLRDNGICLEVDGRKIQIYFDLGLILGDNLGLHSILGFVESFCANFPCSLCKATKRQTESSCIESPELLRNPENYELDLLLNDVSQTGIKERCIWNAIPSFHVTNNLSADWMHDCLEGVCKYDILEILNDFVFESKLLKINDLQRVMVNHNYGDVSNTPPLITVDDLRKNNLRMSANEMLVFMQHLPSMLANFIPVGNRHWSLFLILYDIVLILMSPKLQLESVRLLGYLVTQHHLLYVELFGNSLKPKHHHLLHYMRVILHSGPLVHIWSMRYESKHRFITRYSNVCFSRANIELSVALKHELCFAFRLLCNKGLERRFSMSCKSEIMSLPHICSRYRISVDSELFENCSSVKFIVVNGTKYKIGTCLPVNVNTDGLPVFGTIQLILVNHENVCFVVREFEILRIDLHSRRFIVCPSRYASYLLERLPYNHPVFFHDDGGTLAELRTALGATFRGQVLLAATSEKLTDSDRNALAELTICYEFSRIAPCADIPSSRLVEFAEALSVLFPGEESMQFYVPYKKVKGQVFYAKGKLVTQYYEWRNKGRKANILEKSEVDGVRKANGNEAPTYTDTETESLTWLRVNIGPPDIALGHWSKTFDSRRDKLRTSTASTIANYFSDFPVLRQNWAYSLLCSDYNQLHEGTENHFKTHWDNLAKNILACLRSCRQLSDATLKTLEALLPQGVATCHHFLIHFSRLFPVQVVVKGRKPNHWTATQAEMQEGFMVHVRSDAELDTFIDERVQKLNELGKGHLNKPPGIMNIGNICYVSSVLQCMLSVDILRDSLCQAVWSTDSNLPLLNALESFFVGIVVCCKESCYPCDIIVDILKEKWAQYRPHEQEDCCLFFEYILNAVHEETLVCKFANKDCLKLWSSEEILPDSICPLCTSSGRKFQFKMGRLPPVFIFQLARFTFGDKEGGVNNCLVEYSHNLDMKDFVVPDLQSKTEYKLIAVTCHSGGLNSGHYTSFCCRDDRWFNFDDSRVSNTTARRVISNSAYLLWYRLREGQMGNLPFDGDANALTCIDNEDQNKSPSSQAASYDSEHTLIMSDIGQCSESDDSSLSPVVSKINVSVPAPTQAPSKKCINHQVHKKLNVLPAARPSAPLNIKKCIDHYCATSEEIVIPPLGSNGKNVSFHVDTDDTSETCKHQEMDLDIRDPVLERDDVHGGDLDVTKLHTYLVPKLERLLRIFGLPSKGNKQELIDRIKTHIARGKGEKVNPGFEEGQWHQKKRRRLMDNAPQQTDLPVVPIGTKQWNPFPNVHIPEGFHYYNILDYFENIPQLEYSYKRGVLKSEAQTYIPPLHDDTSDDDSEDDDDDECHEMTFQDLCRRAVKKCIKKGEQFLFSGRLLSMLDTTKDKHYFIKSQVQASMEDKLYGVVIILNVNDGSICTAECSCKAQALKRCGHIAAVLLRLWQQVFSEGYEAVTTTGTQCYWKKSGNPKNPGLITEKQYENRKRMEKRINYDPRPTAYKTEGPITDEKLEESKKDLQLSTPNCLFLYHLGSGFISNTLMGTEQILDVETDEGILKLAEECSKLLWKMAKKCDGQTGPFEVPNTRGQHTSEVWHQERALCINPSTAKTFLGLRKEMTIIKWMRKKLWRLEKFENESMRTGIRLESTARKKCESLLKEHVNQNYTIKETGLWKNPKFPQMACSPDGLITLPGEQTKLLEIKVLTVLNQTSGEEICNSEEEDNPEGDNPQEEENNP</sequence>
<dbReference type="GO" id="GO:0006281">
    <property type="term" value="P:DNA repair"/>
    <property type="evidence" value="ECO:0007669"/>
    <property type="project" value="UniProtKB-ARBA"/>
</dbReference>
<evidence type="ECO:0000256" key="1">
    <source>
        <dbReference type="ARBA" id="ARBA00000707"/>
    </source>
</evidence>
<keyword evidence="9" id="KW-1185">Reference proteome</keyword>
<dbReference type="SUPFAM" id="SSF52980">
    <property type="entry name" value="Restriction endonuclease-like"/>
    <property type="match status" value="1"/>
</dbReference>
<dbReference type="InterPro" id="IPR007527">
    <property type="entry name" value="Znf_SWIM"/>
</dbReference>
<evidence type="ECO:0000313" key="9">
    <source>
        <dbReference type="Proteomes" id="UP001219518"/>
    </source>
</evidence>
<dbReference type="InterPro" id="IPR038765">
    <property type="entry name" value="Papain-like_cys_pep_sf"/>
</dbReference>
<feature type="compositionally biased region" description="Acidic residues" evidence="4">
    <location>
        <begin position="1631"/>
        <end position="1642"/>
    </location>
</feature>
<dbReference type="InterPro" id="IPR011335">
    <property type="entry name" value="Restrct_endonuc-II-like"/>
</dbReference>
<proteinExistence type="predicted"/>
<feature type="domain" description="SWIM-type" evidence="7">
    <location>
        <begin position="1702"/>
        <end position="1739"/>
    </location>
</feature>
<dbReference type="Pfam" id="PF00443">
    <property type="entry name" value="UCH"/>
    <property type="match status" value="1"/>
</dbReference>
<keyword evidence="8" id="KW-0378">Hydrolase</keyword>
<dbReference type="InterPro" id="IPR050185">
    <property type="entry name" value="Ub_carboxyl-term_hydrolase"/>
</dbReference>
<dbReference type="GO" id="GO:0016579">
    <property type="term" value="P:protein deubiquitination"/>
    <property type="evidence" value="ECO:0007669"/>
    <property type="project" value="InterPro"/>
</dbReference>
<dbReference type="Pfam" id="PF09588">
    <property type="entry name" value="YqaJ"/>
    <property type="match status" value="1"/>
</dbReference>
<feature type="region of interest" description="Disordered" evidence="4">
    <location>
        <begin position="1"/>
        <end position="20"/>
    </location>
</feature>
<dbReference type="InterPro" id="IPR018200">
    <property type="entry name" value="USP_CS"/>
</dbReference>
<reference evidence="8" key="1">
    <citation type="submission" date="2021-07" db="EMBL/GenBank/DDBJ databases">
        <authorList>
            <person name="Catto M.A."/>
            <person name="Jacobson A."/>
            <person name="Kennedy G."/>
            <person name="Labadie P."/>
            <person name="Hunt B.G."/>
            <person name="Srinivasan R."/>
        </authorList>
    </citation>
    <scope>NUCLEOTIDE SEQUENCE</scope>
    <source>
        <strain evidence="8">PL_HMW_Pooled</strain>
        <tissue evidence="8">Head</tissue>
    </source>
</reference>
<dbReference type="Pfam" id="PF02037">
    <property type="entry name" value="SAP"/>
    <property type="match status" value="1"/>
</dbReference>
<dbReference type="PROSITE" id="PS50800">
    <property type="entry name" value="SAP"/>
    <property type="match status" value="1"/>
</dbReference>
<dbReference type="InterPro" id="IPR001394">
    <property type="entry name" value="Peptidase_C19_UCH"/>
</dbReference>
<dbReference type="InterPro" id="IPR011604">
    <property type="entry name" value="PDDEXK-like_dom_sf"/>
</dbReference>
<dbReference type="Proteomes" id="UP001219518">
    <property type="component" value="Unassembled WGS sequence"/>
</dbReference>
<organism evidence="8 9">
    <name type="scientific">Frankliniella fusca</name>
    <dbReference type="NCBI Taxonomy" id="407009"/>
    <lineage>
        <taxon>Eukaryota</taxon>
        <taxon>Metazoa</taxon>
        <taxon>Ecdysozoa</taxon>
        <taxon>Arthropoda</taxon>
        <taxon>Hexapoda</taxon>
        <taxon>Insecta</taxon>
        <taxon>Pterygota</taxon>
        <taxon>Neoptera</taxon>
        <taxon>Paraneoptera</taxon>
        <taxon>Thysanoptera</taxon>
        <taxon>Terebrantia</taxon>
        <taxon>Thripoidea</taxon>
        <taxon>Thripidae</taxon>
        <taxon>Frankliniella</taxon>
    </lineage>
</organism>
<dbReference type="PROSITE" id="PS50966">
    <property type="entry name" value="ZF_SWIM"/>
    <property type="match status" value="1"/>
</dbReference>
<dbReference type="PROSITE" id="PS00972">
    <property type="entry name" value="USP_1"/>
    <property type="match status" value="1"/>
</dbReference>
<evidence type="ECO:0000259" key="6">
    <source>
        <dbReference type="PROSITE" id="PS50800"/>
    </source>
</evidence>
<feature type="compositionally biased region" description="Acidic residues" evidence="4">
    <location>
        <begin position="2010"/>
        <end position="2030"/>
    </location>
</feature>
<comment type="catalytic activity">
    <reaction evidence="1">
        <text>Thiol-dependent hydrolysis of ester, thioester, amide, peptide and isopeptide bonds formed by the C-terminal Gly of ubiquitin (a 76-residue protein attached to proteins as an intracellular targeting signal).</text>
        <dbReference type="EC" id="3.4.19.12"/>
    </reaction>
</comment>
<dbReference type="PANTHER" id="PTHR21646:SF91">
    <property type="entry name" value="USP DOMAIN-CONTAINING PROTEIN"/>
    <property type="match status" value="1"/>
</dbReference>
<dbReference type="EC" id="3.4.19.12" evidence="2"/>
<evidence type="ECO:0000256" key="2">
    <source>
        <dbReference type="ARBA" id="ARBA00012759"/>
    </source>
</evidence>
<dbReference type="CDD" id="cd02257">
    <property type="entry name" value="Peptidase_C19"/>
    <property type="match status" value="1"/>
</dbReference>
<evidence type="ECO:0000256" key="4">
    <source>
        <dbReference type="SAM" id="MobiDB-lite"/>
    </source>
</evidence>
<dbReference type="Gene3D" id="3.90.70.10">
    <property type="entry name" value="Cysteine proteinases"/>
    <property type="match status" value="2"/>
</dbReference>
<feature type="region of interest" description="Disordered" evidence="4">
    <location>
        <begin position="2006"/>
        <end position="2030"/>
    </location>
</feature>
<feature type="region of interest" description="Disordered" evidence="4">
    <location>
        <begin position="1622"/>
        <end position="1642"/>
    </location>
</feature>
<feature type="domain" description="USP" evidence="5">
    <location>
        <begin position="1086"/>
        <end position="1331"/>
    </location>
</feature>
<keyword evidence="3" id="KW-0863">Zinc-finger</keyword>
<comment type="caution">
    <text evidence="8">The sequence shown here is derived from an EMBL/GenBank/DDBJ whole genome shotgun (WGS) entry which is preliminary data.</text>
</comment>
<accession>A0AAE1HW96</accession>
<keyword evidence="3" id="KW-0862">Zinc</keyword>
<dbReference type="Gene3D" id="3.90.320.10">
    <property type="match status" value="1"/>
</dbReference>
<gene>
    <name evidence="8" type="ORF">KUF71_002817</name>
</gene>
<keyword evidence="3" id="KW-0479">Metal-binding</keyword>
<dbReference type="GO" id="GO:0004843">
    <property type="term" value="F:cysteine-type deubiquitinase activity"/>
    <property type="evidence" value="ECO:0007669"/>
    <property type="project" value="UniProtKB-EC"/>
</dbReference>
<evidence type="ECO:0000313" key="8">
    <source>
        <dbReference type="EMBL" id="KAK3928614.1"/>
    </source>
</evidence>
<feature type="compositionally biased region" description="Polar residues" evidence="4">
    <location>
        <begin position="9"/>
        <end position="20"/>
    </location>
</feature>
<dbReference type="InterPro" id="IPR036361">
    <property type="entry name" value="SAP_dom_sf"/>
</dbReference>
<dbReference type="GO" id="GO:0008270">
    <property type="term" value="F:zinc ion binding"/>
    <property type="evidence" value="ECO:0007669"/>
    <property type="project" value="UniProtKB-KW"/>
</dbReference>
<name>A0AAE1HW96_9NEOP</name>
<evidence type="ECO:0000256" key="3">
    <source>
        <dbReference type="PROSITE-ProRule" id="PRU00325"/>
    </source>
</evidence>
<protein>
    <recommendedName>
        <fullName evidence="2">ubiquitinyl hydrolase 1</fullName>
        <ecNumber evidence="2">3.4.19.12</ecNumber>
    </recommendedName>
</protein>
<evidence type="ECO:0000259" key="5">
    <source>
        <dbReference type="PROSITE" id="PS50235"/>
    </source>
</evidence>
<dbReference type="PANTHER" id="PTHR21646">
    <property type="entry name" value="UBIQUITIN CARBOXYL-TERMINAL HYDROLASE"/>
    <property type="match status" value="1"/>
</dbReference>
<dbReference type="SMART" id="SM00513">
    <property type="entry name" value="SAP"/>
    <property type="match status" value="1"/>
</dbReference>
<dbReference type="PROSITE" id="PS50235">
    <property type="entry name" value="USP_3"/>
    <property type="match status" value="1"/>
</dbReference>
<dbReference type="InterPro" id="IPR019080">
    <property type="entry name" value="YqaJ_viral_recombinase"/>
</dbReference>
<dbReference type="EMBL" id="JAHWGI010001339">
    <property type="protein sequence ID" value="KAK3928614.1"/>
    <property type="molecule type" value="Genomic_DNA"/>
</dbReference>
<feature type="domain" description="SAP" evidence="6">
    <location>
        <begin position="1501"/>
        <end position="1535"/>
    </location>
</feature>